<proteinExistence type="predicted"/>
<dbReference type="AlphaFoldDB" id="A8ZN35"/>
<accession>A8ZN35</accession>
<geneLocation type="plasmid" evidence="1 2">
    <name>pREB3</name>
</geneLocation>
<evidence type="ECO:0000313" key="2">
    <source>
        <dbReference type="Proteomes" id="UP000000268"/>
    </source>
</evidence>
<keyword evidence="1" id="KW-0614">Plasmid</keyword>
<evidence type="ECO:0000313" key="1">
    <source>
        <dbReference type="EMBL" id="ABW32234.1"/>
    </source>
</evidence>
<dbReference type="EMBL" id="CP000840">
    <property type="protein sequence ID" value="ABW32234.1"/>
    <property type="molecule type" value="Genomic_DNA"/>
</dbReference>
<dbReference type="Proteomes" id="UP000000268">
    <property type="component" value="Plasmid pREB3"/>
</dbReference>
<keyword evidence="2" id="KW-1185">Reference proteome</keyword>
<protein>
    <submittedName>
        <fullName evidence="1">Uncharacterized protein</fullName>
    </submittedName>
</protein>
<organism evidence="1 2">
    <name type="scientific">Acaryochloris marina (strain MBIC 11017)</name>
    <dbReference type="NCBI Taxonomy" id="329726"/>
    <lineage>
        <taxon>Bacteria</taxon>
        <taxon>Bacillati</taxon>
        <taxon>Cyanobacteriota</taxon>
        <taxon>Cyanophyceae</taxon>
        <taxon>Acaryochloridales</taxon>
        <taxon>Acaryochloridaceae</taxon>
        <taxon>Acaryochloris</taxon>
    </lineage>
</organism>
<dbReference type="KEGG" id="amr:AM1_C0306"/>
<reference evidence="1 2" key="1">
    <citation type="journal article" date="2008" name="Proc. Natl. Acad. Sci. U.S.A.">
        <title>Niche adaptation and genome expansion in the chlorophyll d-producing cyanobacterium Acaryochloris marina.</title>
        <authorList>
            <person name="Swingley W.D."/>
            <person name="Chen M."/>
            <person name="Cheung P.C."/>
            <person name="Conrad A.L."/>
            <person name="Dejesa L.C."/>
            <person name="Hao J."/>
            <person name="Honchak B.M."/>
            <person name="Karbach L.E."/>
            <person name="Kurdoglu A."/>
            <person name="Lahiri S."/>
            <person name="Mastrian S.D."/>
            <person name="Miyashita H."/>
            <person name="Page L."/>
            <person name="Ramakrishna P."/>
            <person name="Satoh S."/>
            <person name="Sattley W.M."/>
            <person name="Shimada Y."/>
            <person name="Taylor H.L."/>
            <person name="Tomo T."/>
            <person name="Tsuchiya T."/>
            <person name="Wang Z.T."/>
            <person name="Raymond J."/>
            <person name="Mimuro M."/>
            <person name="Blankenship R.E."/>
            <person name="Touchman J.W."/>
        </authorList>
    </citation>
    <scope>NUCLEOTIDE SEQUENCE [LARGE SCALE GENOMIC DNA]</scope>
    <source>
        <strain evidence="2">MBIC 11017</strain>
        <plasmid evidence="2">Plasmid pREB3</plasmid>
    </source>
</reference>
<name>A8ZN35_ACAM1</name>
<dbReference type="HOGENOM" id="CLU_3178851_0_0_3"/>
<sequence length="46" mass="5195">MLSGDCREHLETGAVLSPECSEEVHQMMLRRVHLIAHGIFLQYSIG</sequence>
<gene>
    <name evidence="1" type="ordered locus">AM1_C0306</name>
</gene>